<dbReference type="AlphaFoldDB" id="A3R4S6"/>
<dbReference type="EMBL" id="EF140901">
    <property type="protein sequence ID" value="ABO15871.1"/>
    <property type="molecule type" value="Genomic_DNA"/>
</dbReference>
<dbReference type="Proteomes" id="UP000050867">
    <property type="component" value="Unassembled WGS sequence"/>
</dbReference>
<evidence type="ECO:0000256" key="1">
    <source>
        <dbReference type="SAM" id="MobiDB-lite"/>
    </source>
</evidence>
<evidence type="ECO:0000313" key="3">
    <source>
        <dbReference type="EMBL" id="KRV49687.1"/>
    </source>
</evidence>
<dbReference type="STRING" id="76728.AQ490_20075"/>
<dbReference type="GO" id="GO:0003824">
    <property type="term" value="F:catalytic activity"/>
    <property type="evidence" value="ECO:0007669"/>
    <property type="project" value="InterPro"/>
</dbReference>
<sequence>MGTDTEGAPGRGGPLAGVRVLELGGIGPGPFCGMVLADMGADVIRVERPGDRGALAMPVLLRGRRSVALDLKDPVAARAVRSIAERCDALIEGFRPGVTERLGLGPEELCQANPRLVYARMTGWGQDGPHAQAPGHDINYLALSGALHTFGPADGDPVPPLNLVADFGGGGMLLALGVVSALLRAQRDGRGQVVDASMVDGTALLLAMTYGFLANGLWTDQRGVNLLDGSGPFYRVYRCRDQRHVAVGCLEEQFRADLLRVLGLTDDPDFATPDDRKNWPVMNQRLEQIFTSRTRDNWAALFEGTQACVTPVLSLNEAAAHPHNLARGTYLAGPTGIVQPSPAPRFGGTPSDAPRAAPTPGEHTAEVLAEAGLTSAEIAALTPEPGR</sequence>
<dbReference type="Gene3D" id="3.40.50.10540">
    <property type="entry name" value="Crotonobetainyl-coa:carnitine coa-transferase, domain 1"/>
    <property type="match status" value="1"/>
</dbReference>
<dbReference type="OrthoDB" id="9797653at2"/>
<dbReference type="InterPro" id="IPR023606">
    <property type="entry name" value="CoA-Trfase_III_dom_1_sf"/>
</dbReference>
<proteinExistence type="predicted"/>
<dbReference type="EMBL" id="LLZU01000011">
    <property type="protein sequence ID" value="KRV49687.1"/>
    <property type="molecule type" value="Genomic_DNA"/>
</dbReference>
<evidence type="ECO:0000313" key="2">
    <source>
        <dbReference type="EMBL" id="ABO15871.1"/>
    </source>
</evidence>
<accession>A3R4S6</accession>
<name>A3R4S6_WENVI</name>
<evidence type="ECO:0000313" key="4">
    <source>
        <dbReference type="Proteomes" id="UP000050867"/>
    </source>
</evidence>
<reference evidence="3 4" key="2">
    <citation type="submission" date="2015-10" db="EMBL/GenBank/DDBJ databases">
        <title>Draft genome sequence of pyrrolomycin-producing Streptomyces vitaminophilus.</title>
        <authorList>
            <person name="Graham D.E."/>
            <person name="Mahan K.M."/>
            <person name="Klingeman D.M."/>
            <person name="Hettich R.L."/>
            <person name="Parry R.J."/>
        </authorList>
    </citation>
    <scope>NUCLEOTIDE SEQUENCE [LARGE SCALE GENOMIC DNA]</scope>
    <source>
        <strain evidence="3 4">ATCC 31673</strain>
    </source>
</reference>
<dbReference type="InterPro" id="IPR003673">
    <property type="entry name" value="CoA-Trfase_fam_III"/>
</dbReference>
<dbReference type="PANTHER" id="PTHR48228">
    <property type="entry name" value="SUCCINYL-COA--D-CITRAMALATE COA-TRANSFERASE"/>
    <property type="match status" value="1"/>
</dbReference>
<dbReference type="InterPro" id="IPR044855">
    <property type="entry name" value="CoA-Trfase_III_dom3_sf"/>
</dbReference>
<dbReference type="SUPFAM" id="SSF89796">
    <property type="entry name" value="CoA-transferase family III (CaiB/BaiF)"/>
    <property type="match status" value="1"/>
</dbReference>
<gene>
    <name evidence="3" type="ORF">AQ490_20075</name>
</gene>
<keyword evidence="4" id="KW-1185">Reference proteome</keyword>
<dbReference type="InterPro" id="IPR050509">
    <property type="entry name" value="CoA-transferase_III"/>
</dbReference>
<protein>
    <submittedName>
        <fullName evidence="2 3">Carnitine dehydratase</fullName>
    </submittedName>
</protein>
<organism evidence="2">
    <name type="scientific">Wenjunlia vitaminophila</name>
    <name type="common">Streptomyces vitaminophilus</name>
    <dbReference type="NCBI Taxonomy" id="76728"/>
    <lineage>
        <taxon>Bacteria</taxon>
        <taxon>Bacillati</taxon>
        <taxon>Actinomycetota</taxon>
        <taxon>Actinomycetes</taxon>
        <taxon>Kitasatosporales</taxon>
        <taxon>Streptomycetaceae</taxon>
        <taxon>Wenjunlia</taxon>
    </lineage>
</organism>
<reference evidence="2" key="1">
    <citation type="journal article" date="2007" name="Antimicrob. Agents Chemother.">
        <title>Cloning and characterization of the pyrrolomycin biosynthetic gene clusters from Actinosporangium vitaminophilum ATCC 31673 and Streptomyces sp. strain UC 11065.</title>
        <authorList>
            <person name="Zhang X."/>
            <person name="Parry R.J."/>
        </authorList>
    </citation>
    <scope>NUCLEOTIDE SEQUENCE</scope>
    <source>
        <strain evidence="2">ATCC 31673</strain>
    </source>
</reference>
<feature type="region of interest" description="Disordered" evidence="1">
    <location>
        <begin position="336"/>
        <end position="363"/>
    </location>
</feature>
<dbReference type="Pfam" id="PF02515">
    <property type="entry name" value="CoA_transf_3"/>
    <property type="match status" value="1"/>
</dbReference>
<dbReference type="eggNOG" id="COG1804">
    <property type="taxonomic scope" value="Bacteria"/>
</dbReference>
<dbReference type="RefSeq" id="WP_040911000.1">
    <property type="nucleotide sequence ID" value="NZ_LLZU01000011.1"/>
</dbReference>
<dbReference type="Gene3D" id="3.30.1540.10">
    <property type="entry name" value="formyl-coa transferase, domain 3"/>
    <property type="match status" value="1"/>
</dbReference>
<dbReference type="PANTHER" id="PTHR48228:SF5">
    <property type="entry name" value="ALPHA-METHYLACYL-COA RACEMASE"/>
    <property type="match status" value="1"/>
</dbReference>